<accession>A0A225VHE7</accession>
<evidence type="ECO:0000256" key="5">
    <source>
        <dbReference type="ARBA" id="ARBA00022729"/>
    </source>
</evidence>
<evidence type="ECO:0000256" key="4">
    <source>
        <dbReference type="ARBA" id="ARBA00022525"/>
    </source>
</evidence>
<dbReference type="GO" id="GO:0005576">
    <property type="term" value="C:extracellular region"/>
    <property type="evidence" value="ECO:0007669"/>
    <property type="project" value="UniProtKB-SubCell"/>
</dbReference>
<keyword evidence="4" id="KW-0964">Secreted</keyword>
<organism evidence="9 10">
    <name type="scientific">Phytophthora megakarya</name>
    <dbReference type="NCBI Taxonomy" id="4795"/>
    <lineage>
        <taxon>Eukaryota</taxon>
        <taxon>Sar</taxon>
        <taxon>Stramenopiles</taxon>
        <taxon>Oomycota</taxon>
        <taxon>Peronosporomycetes</taxon>
        <taxon>Peronosporales</taxon>
        <taxon>Peronosporaceae</taxon>
        <taxon>Phytophthora</taxon>
    </lineage>
</organism>
<evidence type="ECO:0000256" key="2">
    <source>
        <dbReference type="ARBA" id="ARBA00004613"/>
    </source>
</evidence>
<dbReference type="Proteomes" id="UP000198211">
    <property type="component" value="Unassembled WGS sequence"/>
</dbReference>
<evidence type="ECO:0000313" key="9">
    <source>
        <dbReference type="EMBL" id="OWZ04534.1"/>
    </source>
</evidence>
<keyword evidence="10" id="KW-1185">Reference proteome</keyword>
<proteinExistence type="inferred from homology"/>
<feature type="compositionally biased region" description="Basic and acidic residues" evidence="7">
    <location>
        <begin position="459"/>
        <end position="469"/>
    </location>
</feature>
<dbReference type="OrthoDB" id="98185at2759"/>
<feature type="domain" description="RxLR effector PexRD54 WY" evidence="8">
    <location>
        <begin position="312"/>
        <end position="352"/>
    </location>
</feature>
<sequence>MAADERPNTFQERALAVTIPGLGNVASSIKSGLSKLIQKLKLQWWQLRQKSPDDVFIHLKLDQTGNKLFESPAFFQWVAFVTVRDKSGPDMAMFNTLTKHYNDDALAKMLVAAKEVDNTRAIATTMEGLQLSKWISAGNSADEVFKSLQLHRAGDKLFESAVFPNWISFLTKRNSRDPDLEMFSTFVKHYSDDALAHAVIAAKKVSTTKDIATKVEGFQIANWAGSSADDVFTALKLNQAGDKLFESPLFAYWASFVAKQNNKDPGVEMFTTFTKHYSDDALAKIMPAHILARAKTIGSTKAMATKLEGLQQIPSWISAEKSADDVFKLLKLDQTGDKLFESPLLSVWTTFVAKINRENPDEVVIKQLANTFDDVPLARMISAATKVDNTQDLAGQLRTAQFNQWWSQRKTPQEVDTMLSVATNTDDVTKKISRDYEKFYGKIEAPPPKPKSRTQPETSIHEGPIRISG</sequence>
<comment type="subcellular location">
    <subcellularLocation>
        <location evidence="1">Host cell</location>
    </subcellularLocation>
    <subcellularLocation>
        <location evidence="2">Secreted</location>
    </subcellularLocation>
</comment>
<evidence type="ECO:0000256" key="3">
    <source>
        <dbReference type="ARBA" id="ARBA00010400"/>
    </source>
</evidence>
<dbReference type="AlphaFoldDB" id="A0A225VHE7"/>
<reference evidence="10" key="1">
    <citation type="submission" date="2017-03" db="EMBL/GenBank/DDBJ databases">
        <title>Phytopthora megakarya and P. palmivora, two closely related causual agents of cacao black pod achieved similar genome size and gene model numbers by different mechanisms.</title>
        <authorList>
            <person name="Ali S."/>
            <person name="Shao J."/>
            <person name="Larry D.J."/>
            <person name="Kronmiller B."/>
            <person name="Shen D."/>
            <person name="Strem M.D."/>
            <person name="Melnick R.L."/>
            <person name="Guiltinan M.J."/>
            <person name="Tyler B.M."/>
            <person name="Meinhardt L.W."/>
            <person name="Bailey B.A."/>
        </authorList>
    </citation>
    <scope>NUCLEOTIDE SEQUENCE [LARGE SCALE GENOMIC DNA]</scope>
    <source>
        <strain evidence="10">zdho120</strain>
    </source>
</reference>
<evidence type="ECO:0000259" key="8">
    <source>
        <dbReference type="Pfam" id="PF22748"/>
    </source>
</evidence>
<comment type="caution">
    <text evidence="9">The sequence shown here is derived from an EMBL/GenBank/DDBJ whole genome shotgun (WGS) entry which is preliminary data.</text>
</comment>
<feature type="domain" description="RxLR effector PexRD54 WY" evidence="8">
    <location>
        <begin position="43"/>
        <end position="81"/>
    </location>
</feature>
<evidence type="ECO:0000256" key="1">
    <source>
        <dbReference type="ARBA" id="ARBA00004340"/>
    </source>
</evidence>
<keyword evidence="5" id="KW-0732">Signal</keyword>
<keyword evidence="6" id="KW-0843">Virulence</keyword>
<protein>
    <submittedName>
        <fullName evidence="9">RxLR effector protein</fullName>
    </submittedName>
</protein>
<evidence type="ECO:0000313" key="10">
    <source>
        <dbReference type="Proteomes" id="UP000198211"/>
    </source>
</evidence>
<dbReference type="Pfam" id="PF22748">
    <property type="entry name" value="PexRD54_WY"/>
    <property type="match status" value="3"/>
</dbReference>
<comment type="similarity">
    <text evidence="3">Belongs to the RxLR effector family.</text>
</comment>
<feature type="domain" description="RxLR effector PexRD54 WY" evidence="8">
    <location>
        <begin position="228"/>
        <end position="257"/>
    </location>
</feature>
<dbReference type="GO" id="GO:0043657">
    <property type="term" value="C:host cell"/>
    <property type="evidence" value="ECO:0007669"/>
    <property type="project" value="UniProtKB-SubCell"/>
</dbReference>
<name>A0A225VHE7_9STRA</name>
<evidence type="ECO:0000256" key="6">
    <source>
        <dbReference type="ARBA" id="ARBA00023026"/>
    </source>
</evidence>
<feature type="region of interest" description="Disordered" evidence="7">
    <location>
        <begin position="439"/>
        <end position="469"/>
    </location>
</feature>
<gene>
    <name evidence="9" type="ORF">PHMEG_00023544</name>
</gene>
<dbReference type="EMBL" id="NBNE01004911">
    <property type="protein sequence ID" value="OWZ04534.1"/>
    <property type="molecule type" value="Genomic_DNA"/>
</dbReference>
<evidence type="ECO:0000256" key="7">
    <source>
        <dbReference type="SAM" id="MobiDB-lite"/>
    </source>
</evidence>
<dbReference type="InterPro" id="IPR054463">
    <property type="entry name" value="PexRD54_WY"/>
</dbReference>